<dbReference type="AlphaFoldDB" id="A0A135S169"/>
<proteinExistence type="predicted"/>
<comment type="caution">
    <text evidence="1">The sequence shown here is derived from an EMBL/GenBank/DDBJ whole genome shotgun (WGS) entry which is preliminary data.</text>
</comment>
<name>A0A135S169_9PEZI</name>
<dbReference type="Proteomes" id="UP000070121">
    <property type="component" value="Unassembled WGS sequence"/>
</dbReference>
<dbReference type="EMBL" id="JFFI01002583">
    <property type="protein sequence ID" value="KXH29660.1"/>
    <property type="molecule type" value="Genomic_DNA"/>
</dbReference>
<gene>
    <name evidence="1" type="ORF">CSAL01_02887</name>
</gene>
<evidence type="ECO:0000313" key="2">
    <source>
        <dbReference type="Proteomes" id="UP000070121"/>
    </source>
</evidence>
<sequence length="249" mass="26849">MRCDAQTCEAEPPSTASDQLQLEGQYQVSIDPNEREQILLSPSPQTPPHPLAITTTTQKQTLLPRCSVLSLLLQQHQPGLSVAQLNNPVPKVPVPGPSSPGHEQMLLQLTSQSGAALLPKSGVESRSTVGFVDYPGSRLAKRLCLAVFASGLCSVALRTVQAAFAQALLLPVSYRGVMMASATHPMKVALASLKAGRHLNQSPGIAEDSNRPDGALLFQRLRFLRDNIHNPRETARADTIKPFAFNRPP</sequence>
<dbReference type="OrthoDB" id="10580489at2759"/>
<keyword evidence="2" id="KW-1185">Reference proteome</keyword>
<organism evidence="1 2">
    <name type="scientific">Colletotrichum salicis</name>
    <dbReference type="NCBI Taxonomy" id="1209931"/>
    <lineage>
        <taxon>Eukaryota</taxon>
        <taxon>Fungi</taxon>
        <taxon>Dikarya</taxon>
        <taxon>Ascomycota</taxon>
        <taxon>Pezizomycotina</taxon>
        <taxon>Sordariomycetes</taxon>
        <taxon>Hypocreomycetidae</taxon>
        <taxon>Glomerellales</taxon>
        <taxon>Glomerellaceae</taxon>
        <taxon>Colletotrichum</taxon>
        <taxon>Colletotrichum acutatum species complex</taxon>
    </lineage>
</organism>
<reference evidence="1 2" key="1">
    <citation type="submission" date="2014-02" db="EMBL/GenBank/DDBJ databases">
        <title>The genome sequence of Colletotrichum salicis CBS 607.94.</title>
        <authorList>
            <person name="Baroncelli R."/>
            <person name="Thon M.R."/>
        </authorList>
    </citation>
    <scope>NUCLEOTIDE SEQUENCE [LARGE SCALE GENOMIC DNA]</scope>
    <source>
        <strain evidence="1 2">CBS 607.94</strain>
    </source>
</reference>
<protein>
    <submittedName>
        <fullName evidence="1">Uncharacterized protein</fullName>
    </submittedName>
</protein>
<accession>A0A135S169</accession>
<evidence type="ECO:0000313" key="1">
    <source>
        <dbReference type="EMBL" id="KXH29660.1"/>
    </source>
</evidence>